<organism evidence="2 3">
    <name type="scientific">Rhizophagus irregularis</name>
    <dbReference type="NCBI Taxonomy" id="588596"/>
    <lineage>
        <taxon>Eukaryota</taxon>
        <taxon>Fungi</taxon>
        <taxon>Fungi incertae sedis</taxon>
        <taxon>Mucoromycota</taxon>
        <taxon>Glomeromycotina</taxon>
        <taxon>Glomeromycetes</taxon>
        <taxon>Glomerales</taxon>
        <taxon>Glomeraceae</taxon>
        <taxon>Rhizophagus</taxon>
    </lineage>
</organism>
<reference evidence="2 3" key="2">
    <citation type="submission" date="2017-10" db="EMBL/GenBank/DDBJ databases">
        <title>Genome analyses suggest a sexual origin of heterokaryosis in a supposedly ancient asexual fungus.</title>
        <authorList>
            <person name="Corradi N."/>
            <person name="Sedzielewska K."/>
            <person name="Noel J."/>
            <person name="Charron P."/>
            <person name="Farinelli L."/>
            <person name="Marton T."/>
            <person name="Kruger M."/>
            <person name="Pelin A."/>
            <person name="Brachmann A."/>
            <person name="Corradi N."/>
        </authorList>
    </citation>
    <scope>NUCLEOTIDE SEQUENCE [LARGE SCALE GENOMIC DNA]</scope>
    <source>
        <strain evidence="2 3">A1</strain>
    </source>
</reference>
<name>A0A2N0R6A8_9GLOM</name>
<gene>
    <name evidence="2" type="ORF">RhiirA1_470361</name>
</gene>
<evidence type="ECO:0000259" key="1">
    <source>
        <dbReference type="PROSITE" id="PS00028"/>
    </source>
</evidence>
<comment type="caution">
    <text evidence="2">The sequence shown here is derived from an EMBL/GenBank/DDBJ whole genome shotgun (WGS) entry which is preliminary data.</text>
</comment>
<evidence type="ECO:0000313" key="2">
    <source>
        <dbReference type="EMBL" id="PKC58844.1"/>
    </source>
</evidence>
<sequence length="142" mass="16533">MTLRQVLELEDYIKKLSLVTDDRKARVDLGNVYVKAVTCNDAMSVRLAMSKSAPNDSTELSSFIQGRQAYRCTWEGCKEQLSNNSKFEEHLWYYTHQKYLSATCNNSRRFQSSDDHLIYRHNDSVMNYTGADDMTKREKGRL</sequence>
<feature type="domain" description="C2H2-type" evidence="1">
    <location>
        <begin position="72"/>
        <end position="96"/>
    </location>
</feature>
<dbReference type="Proteomes" id="UP000232688">
    <property type="component" value="Unassembled WGS sequence"/>
</dbReference>
<evidence type="ECO:0000313" key="3">
    <source>
        <dbReference type="Proteomes" id="UP000232688"/>
    </source>
</evidence>
<reference evidence="2 3" key="1">
    <citation type="submission" date="2017-10" db="EMBL/GenBank/DDBJ databases">
        <title>Extensive intraspecific genome diversity in a model arbuscular mycorrhizal fungus.</title>
        <authorList>
            <person name="Chen E.C.H."/>
            <person name="Morin E."/>
            <person name="Baudet D."/>
            <person name="Noel J."/>
            <person name="Ndikumana S."/>
            <person name="Charron P."/>
            <person name="St-Onge C."/>
            <person name="Giorgi J."/>
            <person name="Grigoriev I.V."/>
            <person name="Roux C."/>
            <person name="Martin F.M."/>
            <person name="Corradi N."/>
        </authorList>
    </citation>
    <scope>NUCLEOTIDE SEQUENCE [LARGE SCALE GENOMIC DNA]</scope>
    <source>
        <strain evidence="2 3">A1</strain>
    </source>
</reference>
<dbReference type="InterPro" id="IPR013087">
    <property type="entry name" value="Znf_C2H2_type"/>
</dbReference>
<proteinExistence type="predicted"/>
<dbReference type="AlphaFoldDB" id="A0A2N0R6A8"/>
<dbReference type="PROSITE" id="PS00028">
    <property type="entry name" value="ZINC_FINGER_C2H2_1"/>
    <property type="match status" value="1"/>
</dbReference>
<accession>A0A2N0R6A8</accession>
<dbReference type="EMBL" id="LLXH01001458">
    <property type="protein sequence ID" value="PKC58844.1"/>
    <property type="molecule type" value="Genomic_DNA"/>
</dbReference>
<protein>
    <recommendedName>
        <fullName evidence="1">C2H2-type domain-containing protein</fullName>
    </recommendedName>
</protein>
<dbReference type="VEuPathDB" id="FungiDB:FUN_017657"/>
<dbReference type="VEuPathDB" id="FungiDB:RhiirA1_470361"/>